<dbReference type="Pfam" id="PF25372">
    <property type="entry name" value="DUF7885"/>
    <property type="match status" value="1"/>
</dbReference>
<dbReference type="PANTHER" id="PTHR13318">
    <property type="entry name" value="PARTNER OF PAIRED, ISOFORM B-RELATED"/>
    <property type="match status" value="1"/>
</dbReference>
<feature type="domain" description="F-box" evidence="3">
    <location>
        <begin position="41"/>
        <end position="85"/>
    </location>
</feature>
<evidence type="ECO:0000313" key="5">
    <source>
        <dbReference type="RefSeq" id="XP_011310641.1"/>
    </source>
</evidence>
<evidence type="ECO:0000256" key="2">
    <source>
        <dbReference type="SAM" id="MobiDB-lite"/>
    </source>
</evidence>
<name>A0A9R1TKK3_9HYME</name>
<keyword evidence="4" id="KW-1185">Reference proteome</keyword>
<keyword evidence="1" id="KW-0833">Ubl conjugation pathway</keyword>
<feature type="region of interest" description="Disordered" evidence="2">
    <location>
        <begin position="1"/>
        <end position="28"/>
    </location>
</feature>
<dbReference type="InterPro" id="IPR001810">
    <property type="entry name" value="F-box_dom"/>
</dbReference>
<dbReference type="InterPro" id="IPR032675">
    <property type="entry name" value="LRR_dom_sf"/>
</dbReference>
<dbReference type="PROSITE" id="PS50181">
    <property type="entry name" value="FBOX"/>
    <property type="match status" value="1"/>
</dbReference>
<dbReference type="SUPFAM" id="SSF81383">
    <property type="entry name" value="F-box domain"/>
    <property type="match status" value="1"/>
</dbReference>
<dbReference type="InterPro" id="IPR057207">
    <property type="entry name" value="FBXL15_LRR"/>
</dbReference>
<protein>
    <submittedName>
        <fullName evidence="5">F-box/LRR-repeat protein 13</fullName>
    </submittedName>
</protein>
<dbReference type="Gene3D" id="3.80.10.10">
    <property type="entry name" value="Ribonuclease Inhibitor"/>
    <property type="match status" value="1"/>
</dbReference>
<reference evidence="5" key="1">
    <citation type="submission" date="2025-08" db="UniProtKB">
        <authorList>
            <consortium name="RefSeq"/>
        </authorList>
    </citation>
    <scope>IDENTIFICATION</scope>
    <source>
        <strain evidence="5">USDA-PBARC FA_bdor</strain>
        <tissue evidence="5">Whole organism</tissue>
    </source>
</reference>
<dbReference type="Gene3D" id="1.20.1280.50">
    <property type="match status" value="1"/>
</dbReference>
<proteinExistence type="predicted"/>
<organism evidence="4 5">
    <name type="scientific">Fopius arisanus</name>
    <dbReference type="NCBI Taxonomy" id="64838"/>
    <lineage>
        <taxon>Eukaryota</taxon>
        <taxon>Metazoa</taxon>
        <taxon>Ecdysozoa</taxon>
        <taxon>Arthropoda</taxon>
        <taxon>Hexapoda</taxon>
        <taxon>Insecta</taxon>
        <taxon>Pterygota</taxon>
        <taxon>Neoptera</taxon>
        <taxon>Endopterygota</taxon>
        <taxon>Hymenoptera</taxon>
        <taxon>Apocrita</taxon>
        <taxon>Ichneumonoidea</taxon>
        <taxon>Braconidae</taxon>
        <taxon>Opiinae</taxon>
        <taxon>Fopius</taxon>
    </lineage>
</organism>
<dbReference type="InterPro" id="IPR036047">
    <property type="entry name" value="F-box-like_dom_sf"/>
</dbReference>
<dbReference type="RefSeq" id="XP_011310641.1">
    <property type="nucleotide sequence ID" value="XM_011312339.1"/>
</dbReference>
<dbReference type="KEGG" id="fas:105271034"/>
<dbReference type="AlphaFoldDB" id="A0A9R1TKK3"/>
<dbReference type="Proteomes" id="UP000694866">
    <property type="component" value="Unplaced"/>
</dbReference>
<feature type="compositionally biased region" description="Basic residues" evidence="2">
    <location>
        <begin position="14"/>
        <end position="28"/>
    </location>
</feature>
<accession>A0A9R1TKK3</accession>
<evidence type="ECO:0000256" key="1">
    <source>
        <dbReference type="ARBA" id="ARBA00022786"/>
    </source>
</evidence>
<evidence type="ECO:0000259" key="3">
    <source>
        <dbReference type="PROSITE" id="PS50181"/>
    </source>
</evidence>
<dbReference type="PANTHER" id="PTHR13318:SF190">
    <property type="entry name" value="PARTNER OF PAIRED, ISOFORM B"/>
    <property type="match status" value="1"/>
</dbReference>
<dbReference type="SMART" id="SM00367">
    <property type="entry name" value="LRR_CC"/>
    <property type="match status" value="3"/>
</dbReference>
<dbReference type="GeneID" id="105271034"/>
<evidence type="ECO:0000313" key="4">
    <source>
        <dbReference type="Proteomes" id="UP000694866"/>
    </source>
</evidence>
<dbReference type="GO" id="GO:0019005">
    <property type="term" value="C:SCF ubiquitin ligase complex"/>
    <property type="evidence" value="ECO:0007669"/>
    <property type="project" value="TreeGrafter"/>
</dbReference>
<dbReference type="InterPro" id="IPR006553">
    <property type="entry name" value="Leu-rich_rpt_Cys-con_subtyp"/>
</dbReference>
<dbReference type="GO" id="GO:0031146">
    <property type="term" value="P:SCF-dependent proteasomal ubiquitin-dependent protein catabolic process"/>
    <property type="evidence" value="ECO:0007669"/>
    <property type="project" value="TreeGrafter"/>
</dbReference>
<dbReference type="SUPFAM" id="SSF52047">
    <property type="entry name" value="RNI-like"/>
    <property type="match status" value="1"/>
</dbReference>
<sequence length="497" mass="57328">MKRFTPQRRSNVSNHKKKATANKTKKNTGKLQAVCEEPSGPDLINNLNDDCLARIFKYLSLDQRLTIEAVCKRWKDVSQLAWDDVKILNFTVRCPPTSDLLKLPDDLKSNQCIGRIIRKCGRYLHQLQLAEPCNSKILPLVGQHCHNLVKLEIELPKYDKNCAKLFQQMQRLKYLEMKGIRQHFSGEFFQALPYETLTEIHLWAYFADAYLPTYVFLPRVAPNAFQSLTKLTALTLNGFSLKPNMMKVISQKSELTFLSIANCSIRRGLPHLNGLTKLEHLNLTKVLEVADNFLEQIAENCSNMRHLNLSKCINVEDNGIKSLLKLSHLEELILNDAFKITDAAFTGMYNLKKLECESCDGVYDEGMISLIKYSANLKYLNLADTGVSERVIREAMTITKKRTNNLKLHLVVSNSVKEDWNDEDDFSPLLIVEGKEEGFDDESDSDFDVDDYYDEDEDALDYDYEYVDEDDFDMFNSYDDYEYEEGDDYALHFLRLV</sequence>
<dbReference type="Pfam" id="PF00646">
    <property type="entry name" value="F-box"/>
    <property type="match status" value="1"/>
</dbReference>
<dbReference type="OrthoDB" id="7689274at2759"/>
<gene>
    <name evidence="5" type="primary">LOC105271034</name>
</gene>